<comment type="caution">
    <text evidence="12">Lacks conserved residue(s) required for the propagation of feature annotation.</text>
</comment>
<evidence type="ECO:0000256" key="10">
    <source>
        <dbReference type="ARBA" id="ARBA00022958"/>
    </source>
</evidence>
<feature type="binding site" evidence="12">
    <location>
        <position position="224"/>
    </location>
    <ligand>
        <name>K(+)</name>
        <dbReference type="ChEBI" id="CHEBI:29103"/>
    </ligand>
</feature>
<feature type="binding site" evidence="12">
    <location>
        <begin position="195"/>
        <end position="200"/>
    </location>
    <ligand>
        <name>ATP</name>
        <dbReference type="ChEBI" id="CHEBI:30616"/>
    </ligand>
</feature>
<dbReference type="PANTHER" id="PTHR10584">
    <property type="entry name" value="SUGAR KINASE"/>
    <property type="match status" value="1"/>
</dbReference>
<keyword evidence="7 12" id="KW-0418">Kinase</keyword>
<evidence type="ECO:0000256" key="8">
    <source>
        <dbReference type="ARBA" id="ARBA00022840"/>
    </source>
</evidence>
<comment type="activity regulation">
    <text evidence="12">Activated by a monovalent cation that binds near, but not in, the active site. The most likely occupant of the site in vivo is potassium. Ion binding induces a conformational change that may alter substrate affinity.</text>
</comment>
<keyword evidence="9 12" id="KW-0460">Magnesium</keyword>
<evidence type="ECO:0000256" key="6">
    <source>
        <dbReference type="ARBA" id="ARBA00022741"/>
    </source>
</evidence>
<evidence type="ECO:0000313" key="15">
    <source>
        <dbReference type="Proteomes" id="UP001500540"/>
    </source>
</evidence>
<comment type="subcellular location">
    <subcellularLocation>
        <location evidence="12">Cytoplasm</location>
    </subcellularLocation>
</comment>
<dbReference type="PRINTS" id="PR00990">
    <property type="entry name" value="RIBOKINASE"/>
</dbReference>
<dbReference type="EC" id="2.7.1.15" evidence="2 12"/>
<keyword evidence="11 12" id="KW-0119">Carbohydrate metabolism</keyword>
<evidence type="ECO:0000259" key="13">
    <source>
        <dbReference type="Pfam" id="PF00294"/>
    </source>
</evidence>
<comment type="subunit">
    <text evidence="12">Homodimer.</text>
</comment>
<keyword evidence="5 12" id="KW-0479">Metal-binding</keyword>
<sequence>MNPRLDVLGAINLDLLAHVQRAPAPGETVADGVLTREPGGKGANQAAAAARLGGQVRLIGAVGADDAGTQMLASLREAGVDTAGVQTVSDPTGTALIVVDADGENSIVVCAGANLKIDPAAIVRDPAVPVLTQLEIDAEVVDHVARTSTGLFALNVSPARELSAVLWKRTGLFIVNEGEYAALPRLATAPLVALTLGAEGAVLLRRGVRVAQAPGVPTSVVSTVGAGDAFAAALTVGLLQGVDEERALAAACAVGAAVVADARTRPPLQALAAYLPQV</sequence>
<feature type="binding site" evidence="12">
    <location>
        <position position="258"/>
    </location>
    <ligand>
        <name>K(+)</name>
        <dbReference type="ChEBI" id="CHEBI:29103"/>
    </ligand>
</feature>
<evidence type="ECO:0000256" key="3">
    <source>
        <dbReference type="ARBA" id="ARBA00016943"/>
    </source>
</evidence>
<name>A0ABP7GRW7_9MICO</name>
<evidence type="ECO:0000313" key="14">
    <source>
        <dbReference type="EMBL" id="GAA3773685.1"/>
    </source>
</evidence>
<keyword evidence="8 12" id="KW-0067">ATP-binding</keyword>
<evidence type="ECO:0000256" key="2">
    <source>
        <dbReference type="ARBA" id="ARBA00012035"/>
    </source>
</evidence>
<dbReference type="Pfam" id="PF00294">
    <property type="entry name" value="PfkB"/>
    <property type="match status" value="1"/>
</dbReference>
<dbReference type="InterPro" id="IPR011611">
    <property type="entry name" value="PfkB_dom"/>
</dbReference>
<evidence type="ECO:0000256" key="11">
    <source>
        <dbReference type="ARBA" id="ARBA00023277"/>
    </source>
</evidence>
<dbReference type="InterPro" id="IPR029056">
    <property type="entry name" value="Ribokinase-like"/>
</dbReference>
<dbReference type="InterPro" id="IPR011877">
    <property type="entry name" value="Ribokinase"/>
</dbReference>
<feature type="binding site" evidence="12">
    <location>
        <begin position="40"/>
        <end position="44"/>
    </location>
    <ligand>
        <name>substrate</name>
    </ligand>
</feature>
<dbReference type="InterPro" id="IPR002173">
    <property type="entry name" value="Carboh/pur_kinase_PfkB_CS"/>
</dbReference>
<feature type="binding site" evidence="12">
    <location>
        <position position="261"/>
    </location>
    <ligand>
        <name>K(+)</name>
        <dbReference type="ChEBI" id="CHEBI:29103"/>
    </ligand>
</feature>
<dbReference type="Gene3D" id="3.40.1190.20">
    <property type="match status" value="1"/>
</dbReference>
<comment type="function">
    <text evidence="12">Catalyzes the phosphorylation of ribose at O-5 in a reaction requiring ATP and magnesium. The resulting D-ribose-5-phosphate can then be used either for sythesis of nucleotides, histidine, and tryptophan, or as a component of the pentose phosphate pathway.</text>
</comment>
<feature type="binding site" evidence="12">
    <location>
        <begin position="227"/>
        <end position="228"/>
    </location>
    <ligand>
        <name>ATP</name>
        <dbReference type="ChEBI" id="CHEBI:30616"/>
    </ligand>
</feature>
<comment type="catalytic activity">
    <reaction evidence="12">
        <text>D-ribose + ATP = D-ribose 5-phosphate + ADP + H(+)</text>
        <dbReference type="Rhea" id="RHEA:13697"/>
        <dbReference type="ChEBI" id="CHEBI:15378"/>
        <dbReference type="ChEBI" id="CHEBI:30616"/>
        <dbReference type="ChEBI" id="CHEBI:47013"/>
        <dbReference type="ChEBI" id="CHEBI:78346"/>
        <dbReference type="ChEBI" id="CHEBI:456216"/>
        <dbReference type="EC" id="2.7.1.15"/>
    </reaction>
</comment>
<dbReference type="PANTHER" id="PTHR10584:SF166">
    <property type="entry name" value="RIBOKINASE"/>
    <property type="match status" value="1"/>
</dbReference>
<proteinExistence type="inferred from homology"/>
<keyword evidence="6 12" id="KW-0547">Nucleotide-binding</keyword>
<comment type="similarity">
    <text evidence="1">Belongs to the carbohydrate kinase pfkB family.</text>
</comment>
<dbReference type="PROSITE" id="PS00584">
    <property type="entry name" value="PFKB_KINASES_2"/>
    <property type="match status" value="1"/>
</dbReference>
<dbReference type="InterPro" id="IPR002139">
    <property type="entry name" value="Ribo/fructo_kinase"/>
</dbReference>
<gene>
    <name evidence="12" type="primary">rbsK</name>
    <name evidence="14" type="ORF">GCM10022240_26980</name>
</gene>
<keyword evidence="10 12" id="KW-0630">Potassium</keyword>
<comment type="pathway">
    <text evidence="12">Carbohydrate metabolism; D-ribose degradation; D-ribose 5-phosphate from beta-D-ribopyranose: step 2/2.</text>
</comment>
<evidence type="ECO:0000256" key="7">
    <source>
        <dbReference type="ARBA" id="ARBA00022777"/>
    </source>
</evidence>
<dbReference type="RefSeq" id="WP_344784499.1">
    <property type="nucleotide sequence ID" value="NZ_BAABAF010000009.1"/>
</dbReference>
<feature type="binding site" evidence="12">
    <location>
        <begin position="12"/>
        <end position="14"/>
    </location>
    <ligand>
        <name>substrate</name>
    </ligand>
</feature>
<protein>
    <recommendedName>
        <fullName evidence="3 12">Ribokinase</fullName>
        <shortName evidence="12">RK</shortName>
        <ecNumber evidence="2 12">2.7.1.15</ecNumber>
    </recommendedName>
</protein>
<comment type="caution">
    <text evidence="14">The sequence shown here is derived from an EMBL/GenBank/DDBJ whole genome shotgun (WGS) entry which is preliminary data.</text>
</comment>
<keyword evidence="12" id="KW-0963">Cytoplasm</keyword>
<feature type="active site" description="Proton acceptor" evidence="12">
    <location>
        <position position="228"/>
    </location>
</feature>
<reference evidence="15" key="1">
    <citation type="journal article" date="2019" name="Int. J. Syst. Evol. Microbiol.">
        <title>The Global Catalogue of Microorganisms (GCM) 10K type strain sequencing project: providing services to taxonomists for standard genome sequencing and annotation.</title>
        <authorList>
            <consortium name="The Broad Institute Genomics Platform"/>
            <consortium name="The Broad Institute Genome Sequencing Center for Infectious Disease"/>
            <person name="Wu L."/>
            <person name="Ma J."/>
        </authorList>
    </citation>
    <scope>NUCLEOTIDE SEQUENCE [LARGE SCALE GENOMIC DNA]</scope>
    <source>
        <strain evidence="15">JCM 16950</strain>
    </source>
</reference>
<accession>A0ABP7GRW7</accession>
<comment type="cofactor">
    <cofactor evidence="12">
        <name>Mg(2+)</name>
        <dbReference type="ChEBI" id="CHEBI:18420"/>
    </cofactor>
    <text evidence="12">Requires a divalent cation, most likely magnesium in vivo, as an electrophilic catalyst to aid phosphoryl group transfer. It is the chelate of the metal and the nucleotide that is the actual substrate.</text>
</comment>
<feature type="domain" description="Carbohydrate kinase PfkB" evidence="13">
    <location>
        <begin position="4"/>
        <end position="268"/>
    </location>
</feature>
<evidence type="ECO:0000256" key="4">
    <source>
        <dbReference type="ARBA" id="ARBA00022679"/>
    </source>
</evidence>
<feature type="binding site" evidence="12">
    <location>
        <position position="176"/>
    </location>
    <ligand>
        <name>ATP</name>
        <dbReference type="ChEBI" id="CHEBI:30616"/>
    </ligand>
</feature>
<dbReference type="Proteomes" id="UP001500540">
    <property type="component" value="Unassembled WGS sequence"/>
</dbReference>
<dbReference type="SUPFAM" id="SSF53613">
    <property type="entry name" value="Ribokinase-like"/>
    <property type="match status" value="1"/>
</dbReference>
<dbReference type="HAMAP" id="MF_01987">
    <property type="entry name" value="Ribokinase"/>
    <property type="match status" value="1"/>
</dbReference>
<feature type="binding site" evidence="12">
    <location>
        <position position="228"/>
    </location>
    <ligand>
        <name>substrate</name>
    </ligand>
</feature>
<comment type="similarity">
    <text evidence="12">Belongs to the carbohydrate kinase PfkB family. Ribokinase subfamily.</text>
</comment>
<evidence type="ECO:0000256" key="9">
    <source>
        <dbReference type="ARBA" id="ARBA00022842"/>
    </source>
</evidence>
<feature type="binding site" evidence="12">
    <location>
        <position position="135"/>
    </location>
    <ligand>
        <name>substrate</name>
    </ligand>
</feature>
<dbReference type="EMBL" id="BAABAF010000009">
    <property type="protein sequence ID" value="GAA3773685.1"/>
    <property type="molecule type" value="Genomic_DNA"/>
</dbReference>
<keyword evidence="15" id="KW-1185">Reference proteome</keyword>
<keyword evidence="4 12" id="KW-0808">Transferase</keyword>
<organism evidence="14 15">
    <name type="scientific">Microbacterium kribbense</name>
    <dbReference type="NCBI Taxonomy" id="433645"/>
    <lineage>
        <taxon>Bacteria</taxon>
        <taxon>Bacillati</taxon>
        <taxon>Actinomycetota</taxon>
        <taxon>Actinomycetes</taxon>
        <taxon>Micrococcales</taxon>
        <taxon>Microbacteriaceae</taxon>
        <taxon>Microbacterium</taxon>
    </lineage>
</organism>
<evidence type="ECO:0000256" key="5">
    <source>
        <dbReference type="ARBA" id="ARBA00022723"/>
    </source>
</evidence>
<evidence type="ECO:0000256" key="12">
    <source>
        <dbReference type="HAMAP-Rule" id="MF_01987"/>
    </source>
</evidence>
<evidence type="ECO:0000256" key="1">
    <source>
        <dbReference type="ARBA" id="ARBA00005380"/>
    </source>
</evidence>